<dbReference type="PANTHER" id="PTHR46018:SF4">
    <property type="entry name" value="METALLO-HYDROLASE YHFI-RELATED"/>
    <property type="match status" value="1"/>
</dbReference>
<organism evidence="3 4">
    <name type="scientific">Nesterenkonia xinjiangensis</name>
    <dbReference type="NCBI Taxonomy" id="225327"/>
    <lineage>
        <taxon>Bacteria</taxon>
        <taxon>Bacillati</taxon>
        <taxon>Actinomycetota</taxon>
        <taxon>Actinomycetes</taxon>
        <taxon>Micrococcales</taxon>
        <taxon>Micrococcaceae</taxon>
        <taxon>Nesterenkonia</taxon>
    </lineage>
</organism>
<evidence type="ECO:0000313" key="3">
    <source>
        <dbReference type="EMBL" id="NYJ76640.1"/>
    </source>
</evidence>
<feature type="domain" description="Metallo-beta-lactamase" evidence="2">
    <location>
        <begin position="34"/>
        <end position="229"/>
    </location>
</feature>
<dbReference type="InterPro" id="IPR001279">
    <property type="entry name" value="Metallo-B-lactamas"/>
</dbReference>
<dbReference type="InterPro" id="IPR036866">
    <property type="entry name" value="RibonucZ/Hydroxyglut_hydro"/>
</dbReference>
<keyword evidence="4" id="KW-1185">Reference proteome</keyword>
<accession>A0A7Z0K8V0</accession>
<comment type="caution">
    <text evidence="3">The sequence shown here is derived from an EMBL/GenBank/DDBJ whole genome shotgun (WGS) entry which is preliminary data.</text>
</comment>
<dbReference type="RefSeq" id="WP_179540229.1">
    <property type="nucleotide sequence ID" value="NZ_BAAALL010000003.1"/>
</dbReference>
<dbReference type="CDD" id="cd07716">
    <property type="entry name" value="RNaseZ_short-form-like_MBL-fold"/>
    <property type="match status" value="1"/>
</dbReference>
<dbReference type="Gene3D" id="3.60.15.10">
    <property type="entry name" value="Ribonuclease Z/Hydroxyacylglutathione hydrolase-like"/>
    <property type="match status" value="1"/>
</dbReference>
<gene>
    <name evidence="3" type="ORF">HNR09_000051</name>
</gene>
<evidence type="ECO:0000259" key="2">
    <source>
        <dbReference type="Pfam" id="PF12706"/>
    </source>
</evidence>
<feature type="region of interest" description="Disordered" evidence="1">
    <location>
        <begin position="264"/>
        <end position="293"/>
    </location>
</feature>
<dbReference type="Proteomes" id="UP000535437">
    <property type="component" value="Unassembled WGS sequence"/>
</dbReference>
<proteinExistence type="predicted"/>
<dbReference type="GO" id="GO:0042781">
    <property type="term" value="F:3'-tRNA processing endoribonuclease activity"/>
    <property type="evidence" value="ECO:0007669"/>
    <property type="project" value="TreeGrafter"/>
</dbReference>
<evidence type="ECO:0000313" key="4">
    <source>
        <dbReference type="Proteomes" id="UP000535437"/>
    </source>
</evidence>
<evidence type="ECO:0000256" key="1">
    <source>
        <dbReference type="SAM" id="MobiDB-lite"/>
    </source>
</evidence>
<reference evidence="3 4" key="1">
    <citation type="submission" date="2020-07" db="EMBL/GenBank/DDBJ databases">
        <title>Sequencing the genomes of 1000 actinobacteria strains.</title>
        <authorList>
            <person name="Klenk H.-P."/>
        </authorList>
    </citation>
    <scope>NUCLEOTIDE SEQUENCE [LARGE SCALE GENOMIC DNA]</scope>
    <source>
        <strain evidence="3 4">DSM 15475</strain>
    </source>
</reference>
<protein>
    <submittedName>
        <fullName evidence="3">Ribonuclease BN (tRNA processing enzyme)</fullName>
    </submittedName>
</protein>
<dbReference type="Pfam" id="PF12706">
    <property type="entry name" value="Lactamase_B_2"/>
    <property type="match status" value="1"/>
</dbReference>
<dbReference type="PANTHER" id="PTHR46018">
    <property type="entry name" value="ZINC PHOSPHODIESTERASE ELAC PROTEIN 1"/>
    <property type="match status" value="1"/>
</dbReference>
<feature type="compositionally biased region" description="Basic and acidic residues" evidence="1">
    <location>
        <begin position="282"/>
        <end position="293"/>
    </location>
</feature>
<name>A0A7Z0K8V0_9MICC</name>
<sequence length="293" mass="31764">MELTIIGCSGSFPGPESPASCYMLSAEHEGRTWRIILDLGNGALGKLQQHIALEDLDAVCLSHLHPDHYMDLCGLHVAIRWRPGGWPGKHLPVFGPIYTDQRIANAYGMEPDPGMHPDFDFCSWNPWQAEQIGPFTITPVPVRHPIDEAYALRVQVSGEDGRLRTLTYSGDTDACDNLVEAARGADLFLCEAAFEDGRDDHIEGVHLNGHRAGEMATAAGVGRLLLTHIPVWTSQRILLEHARGTFTGDIAVAVGGVTYRVGPSGDAAPQTSPAPAVVVASDHPERTVRAQRD</sequence>
<dbReference type="EMBL" id="JACCFY010000001">
    <property type="protein sequence ID" value="NYJ76640.1"/>
    <property type="molecule type" value="Genomic_DNA"/>
</dbReference>
<dbReference type="SUPFAM" id="SSF56281">
    <property type="entry name" value="Metallo-hydrolase/oxidoreductase"/>
    <property type="match status" value="1"/>
</dbReference>
<dbReference type="AlphaFoldDB" id="A0A7Z0K8V0"/>